<evidence type="ECO:0000256" key="3">
    <source>
        <dbReference type="ARBA" id="ARBA00023163"/>
    </source>
</evidence>
<proteinExistence type="predicted"/>
<dbReference type="Pfam" id="PF12833">
    <property type="entry name" value="HTH_18"/>
    <property type="match status" value="1"/>
</dbReference>
<comment type="caution">
    <text evidence="5">The sequence shown here is derived from an EMBL/GenBank/DDBJ whole genome shotgun (WGS) entry which is preliminary data.</text>
</comment>
<dbReference type="SMART" id="SM00342">
    <property type="entry name" value="HTH_ARAC"/>
    <property type="match status" value="1"/>
</dbReference>
<reference evidence="6" key="1">
    <citation type="journal article" date="2019" name="Int. J. Syst. Evol. Microbiol.">
        <title>The Global Catalogue of Microorganisms (GCM) 10K type strain sequencing project: providing services to taxonomists for standard genome sequencing and annotation.</title>
        <authorList>
            <consortium name="The Broad Institute Genomics Platform"/>
            <consortium name="The Broad Institute Genome Sequencing Center for Infectious Disease"/>
            <person name="Wu L."/>
            <person name="Ma J."/>
        </authorList>
    </citation>
    <scope>NUCLEOTIDE SEQUENCE [LARGE SCALE GENOMIC DNA]</scope>
    <source>
        <strain evidence="6">TISTR 1514</strain>
    </source>
</reference>
<dbReference type="PROSITE" id="PS01124">
    <property type="entry name" value="HTH_ARAC_FAMILY_2"/>
    <property type="match status" value="1"/>
</dbReference>
<evidence type="ECO:0000256" key="2">
    <source>
        <dbReference type="ARBA" id="ARBA00023125"/>
    </source>
</evidence>
<evidence type="ECO:0000313" key="6">
    <source>
        <dbReference type="Proteomes" id="UP001597492"/>
    </source>
</evidence>
<dbReference type="InterPro" id="IPR018060">
    <property type="entry name" value="HTH_AraC"/>
</dbReference>
<gene>
    <name evidence="5" type="ORF">ACFSW7_05370</name>
</gene>
<organism evidence="5 6">
    <name type="scientific">Gulosibacter faecalis</name>
    <dbReference type="NCBI Taxonomy" id="272240"/>
    <lineage>
        <taxon>Bacteria</taxon>
        <taxon>Bacillati</taxon>
        <taxon>Actinomycetota</taxon>
        <taxon>Actinomycetes</taxon>
        <taxon>Micrococcales</taxon>
        <taxon>Microbacteriaceae</taxon>
        <taxon>Gulosibacter</taxon>
    </lineage>
</organism>
<sequence>MTATLVADIERWRETIAETFVEFEIDSAGDEFHGGVDRVELGRGVAVTQGATDRSHVVRTPALARDGRDDVLFLMQRTGCCTVASGGGRGTLTPGGATLHRADVPYSLTFTEASTALVLVLPRPVLAADRILPEPSTGPIAANSPALRMLTTLADEASRQGAALDSGVREELGQNAVELLRSATRPVEREVAQTSGHTIFLAVRRAMLLHARDPDFTIADAAALAHVSLRYAQKLFEREGVRMSTFLRTRRLQEAAALLESGTQARSVEAVAHLAGFADVNTFIRAFAREYGTTPAKWRRERQG</sequence>
<keyword evidence="2" id="KW-0238">DNA-binding</keyword>
<dbReference type="EMBL" id="JBHUNE010000003">
    <property type="protein sequence ID" value="MFD2757805.1"/>
    <property type="molecule type" value="Genomic_DNA"/>
</dbReference>
<dbReference type="Proteomes" id="UP001597492">
    <property type="component" value="Unassembled WGS sequence"/>
</dbReference>
<evidence type="ECO:0000313" key="5">
    <source>
        <dbReference type="EMBL" id="MFD2757805.1"/>
    </source>
</evidence>
<keyword evidence="1" id="KW-0805">Transcription regulation</keyword>
<dbReference type="Pfam" id="PF14525">
    <property type="entry name" value="AraC_binding_2"/>
    <property type="match status" value="1"/>
</dbReference>
<dbReference type="PROSITE" id="PS00041">
    <property type="entry name" value="HTH_ARAC_FAMILY_1"/>
    <property type="match status" value="1"/>
</dbReference>
<dbReference type="RefSeq" id="WP_019618207.1">
    <property type="nucleotide sequence ID" value="NZ_JBHUNE010000003.1"/>
</dbReference>
<dbReference type="InterPro" id="IPR009057">
    <property type="entry name" value="Homeodomain-like_sf"/>
</dbReference>
<dbReference type="PANTHER" id="PTHR46796:SF6">
    <property type="entry name" value="ARAC SUBFAMILY"/>
    <property type="match status" value="1"/>
</dbReference>
<accession>A0ABW5UX41</accession>
<dbReference type="PANTHER" id="PTHR46796">
    <property type="entry name" value="HTH-TYPE TRANSCRIPTIONAL ACTIVATOR RHAS-RELATED"/>
    <property type="match status" value="1"/>
</dbReference>
<protein>
    <submittedName>
        <fullName evidence="5">Helix-turn-helix domain-containing protein</fullName>
    </submittedName>
</protein>
<keyword evidence="3" id="KW-0804">Transcription</keyword>
<dbReference type="InterPro" id="IPR035418">
    <property type="entry name" value="AraC-bd_2"/>
</dbReference>
<feature type="domain" description="HTH araC/xylS-type" evidence="4">
    <location>
        <begin position="201"/>
        <end position="301"/>
    </location>
</feature>
<dbReference type="Gene3D" id="1.10.10.60">
    <property type="entry name" value="Homeodomain-like"/>
    <property type="match status" value="1"/>
</dbReference>
<evidence type="ECO:0000259" key="4">
    <source>
        <dbReference type="PROSITE" id="PS01124"/>
    </source>
</evidence>
<evidence type="ECO:0000256" key="1">
    <source>
        <dbReference type="ARBA" id="ARBA00023015"/>
    </source>
</evidence>
<dbReference type="SUPFAM" id="SSF46689">
    <property type="entry name" value="Homeodomain-like"/>
    <property type="match status" value="1"/>
</dbReference>
<dbReference type="InterPro" id="IPR018062">
    <property type="entry name" value="HTH_AraC-typ_CS"/>
</dbReference>
<keyword evidence="6" id="KW-1185">Reference proteome</keyword>
<dbReference type="InterPro" id="IPR050204">
    <property type="entry name" value="AraC_XylS_family_regulators"/>
</dbReference>
<name>A0ABW5UX41_9MICO</name>